<feature type="non-terminal residue" evidence="1">
    <location>
        <position position="30"/>
    </location>
</feature>
<name>X1M8X4_9ZZZZ</name>
<dbReference type="AlphaFoldDB" id="X1M8X4"/>
<sequence length="30" mass="3499">MNRLKNLFEYLSPTDLFDYAGNPVPPPPEY</sequence>
<dbReference type="EMBL" id="BARV01009616">
    <property type="protein sequence ID" value="GAI02809.1"/>
    <property type="molecule type" value="Genomic_DNA"/>
</dbReference>
<evidence type="ECO:0000313" key="1">
    <source>
        <dbReference type="EMBL" id="GAI02809.1"/>
    </source>
</evidence>
<comment type="caution">
    <text evidence="1">The sequence shown here is derived from an EMBL/GenBank/DDBJ whole genome shotgun (WGS) entry which is preliminary data.</text>
</comment>
<gene>
    <name evidence="1" type="ORF">S06H3_18903</name>
</gene>
<protein>
    <submittedName>
        <fullName evidence="1">Uncharacterized protein</fullName>
    </submittedName>
</protein>
<proteinExistence type="predicted"/>
<accession>X1M8X4</accession>
<reference evidence="1" key="1">
    <citation type="journal article" date="2014" name="Front. Microbiol.">
        <title>High frequency of phylogenetically diverse reductive dehalogenase-homologous genes in deep subseafloor sedimentary metagenomes.</title>
        <authorList>
            <person name="Kawai M."/>
            <person name="Futagami T."/>
            <person name="Toyoda A."/>
            <person name="Takaki Y."/>
            <person name="Nishi S."/>
            <person name="Hori S."/>
            <person name="Arai W."/>
            <person name="Tsubouchi T."/>
            <person name="Morono Y."/>
            <person name="Uchiyama I."/>
            <person name="Ito T."/>
            <person name="Fujiyama A."/>
            <person name="Inagaki F."/>
            <person name="Takami H."/>
        </authorList>
    </citation>
    <scope>NUCLEOTIDE SEQUENCE</scope>
    <source>
        <strain evidence="1">Expedition CK06-06</strain>
    </source>
</reference>
<organism evidence="1">
    <name type="scientific">marine sediment metagenome</name>
    <dbReference type="NCBI Taxonomy" id="412755"/>
    <lineage>
        <taxon>unclassified sequences</taxon>
        <taxon>metagenomes</taxon>
        <taxon>ecological metagenomes</taxon>
    </lineage>
</organism>